<dbReference type="InterPro" id="IPR045584">
    <property type="entry name" value="Pilin-like"/>
</dbReference>
<dbReference type="EMBL" id="WTPX01000069">
    <property type="protein sequence ID" value="NNJ26264.1"/>
    <property type="molecule type" value="Genomic_DNA"/>
</dbReference>
<evidence type="ECO:0008006" key="3">
    <source>
        <dbReference type="Google" id="ProtNLM"/>
    </source>
</evidence>
<proteinExistence type="predicted"/>
<name>A0ABX1VDX2_9PLAN</name>
<dbReference type="Proteomes" id="UP000609651">
    <property type="component" value="Unassembled WGS sequence"/>
</dbReference>
<protein>
    <recommendedName>
        <fullName evidence="3">Prepilin-type N-terminal cleavage/methylation domain-containing protein</fullName>
    </recommendedName>
</protein>
<comment type="caution">
    <text evidence="1">The sequence shown here is derived from an EMBL/GenBank/DDBJ whole genome shotgun (WGS) entry which is preliminary data.</text>
</comment>
<accession>A0ABX1VDX2</accession>
<organism evidence="1 2">
    <name type="scientific">Alienimonas chondri</name>
    <dbReference type="NCBI Taxonomy" id="2681879"/>
    <lineage>
        <taxon>Bacteria</taxon>
        <taxon>Pseudomonadati</taxon>
        <taxon>Planctomycetota</taxon>
        <taxon>Planctomycetia</taxon>
        <taxon>Planctomycetales</taxon>
        <taxon>Planctomycetaceae</taxon>
        <taxon>Alienimonas</taxon>
    </lineage>
</organism>
<evidence type="ECO:0000313" key="2">
    <source>
        <dbReference type="Proteomes" id="UP000609651"/>
    </source>
</evidence>
<dbReference type="Gene3D" id="3.30.700.10">
    <property type="entry name" value="Glycoprotein, Type 4 Pilin"/>
    <property type="match status" value="1"/>
</dbReference>
<gene>
    <name evidence="1" type="ORF">LzC2_23460</name>
</gene>
<dbReference type="InterPro" id="IPR012902">
    <property type="entry name" value="N_methyl_site"/>
</dbReference>
<sequence length="122" mass="12864">MLNASRRMSCNRRTVGVAGRSGRRGLSLLELIAVVLLLSIVAAVVVPRLGGAGRDVNVQSCDRNREAIDLHAALHLRNTGSWPQANLSDLAATLPEGLPVCPIDGSAYTFDSATGETVPHAH</sequence>
<evidence type="ECO:0000313" key="1">
    <source>
        <dbReference type="EMBL" id="NNJ26264.1"/>
    </source>
</evidence>
<keyword evidence="2" id="KW-1185">Reference proteome</keyword>
<dbReference type="PROSITE" id="PS00409">
    <property type="entry name" value="PROKAR_NTER_METHYL"/>
    <property type="match status" value="1"/>
</dbReference>
<reference evidence="1 2" key="1">
    <citation type="journal article" date="2020" name="Syst. Appl. Microbiol.">
        <title>Alienimonas chondri sp. nov., a novel planctomycete isolated from the biofilm of the red alga Chondrus crispus.</title>
        <authorList>
            <person name="Vitorino I."/>
            <person name="Albuquerque L."/>
            <person name="Wiegand S."/>
            <person name="Kallscheuer N."/>
            <person name="da Costa M.S."/>
            <person name="Lobo-da-Cunha A."/>
            <person name="Jogler C."/>
            <person name="Lage O.M."/>
        </authorList>
    </citation>
    <scope>NUCLEOTIDE SEQUENCE [LARGE SCALE GENOMIC DNA]</scope>
    <source>
        <strain evidence="1 2">LzC2</strain>
    </source>
</reference>
<dbReference type="NCBIfam" id="TIGR02532">
    <property type="entry name" value="IV_pilin_GFxxxE"/>
    <property type="match status" value="1"/>
</dbReference>
<dbReference type="SUPFAM" id="SSF54523">
    <property type="entry name" value="Pili subunits"/>
    <property type="match status" value="1"/>
</dbReference>